<evidence type="ECO:0000313" key="3">
    <source>
        <dbReference type="Proteomes" id="UP001177023"/>
    </source>
</evidence>
<protein>
    <submittedName>
        <fullName evidence="2">Uncharacterized protein</fullName>
    </submittedName>
</protein>
<accession>A0AA36D3A7</accession>
<dbReference type="Proteomes" id="UP001177023">
    <property type="component" value="Unassembled WGS sequence"/>
</dbReference>
<feature type="transmembrane region" description="Helical" evidence="1">
    <location>
        <begin position="29"/>
        <end position="48"/>
    </location>
</feature>
<reference evidence="2" key="1">
    <citation type="submission" date="2023-06" db="EMBL/GenBank/DDBJ databases">
        <authorList>
            <person name="Delattre M."/>
        </authorList>
    </citation>
    <scope>NUCLEOTIDE SEQUENCE</scope>
    <source>
        <strain evidence="2">AF72</strain>
    </source>
</reference>
<gene>
    <name evidence="2" type="ORF">MSPICULIGERA_LOCUS18486</name>
</gene>
<dbReference type="EMBL" id="CATQJA010002659">
    <property type="protein sequence ID" value="CAJ0580288.1"/>
    <property type="molecule type" value="Genomic_DNA"/>
</dbReference>
<proteinExistence type="predicted"/>
<keyword evidence="3" id="KW-1185">Reference proteome</keyword>
<organism evidence="2 3">
    <name type="scientific">Mesorhabditis spiculigera</name>
    <dbReference type="NCBI Taxonomy" id="96644"/>
    <lineage>
        <taxon>Eukaryota</taxon>
        <taxon>Metazoa</taxon>
        <taxon>Ecdysozoa</taxon>
        <taxon>Nematoda</taxon>
        <taxon>Chromadorea</taxon>
        <taxon>Rhabditida</taxon>
        <taxon>Rhabditina</taxon>
        <taxon>Rhabditomorpha</taxon>
        <taxon>Rhabditoidea</taxon>
        <taxon>Rhabditidae</taxon>
        <taxon>Mesorhabditinae</taxon>
        <taxon>Mesorhabditis</taxon>
    </lineage>
</organism>
<evidence type="ECO:0000256" key="1">
    <source>
        <dbReference type="SAM" id="Phobius"/>
    </source>
</evidence>
<keyword evidence="1" id="KW-0812">Transmembrane</keyword>
<evidence type="ECO:0000313" key="2">
    <source>
        <dbReference type="EMBL" id="CAJ0580288.1"/>
    </source>
</evidence>
<comment type="caution">
    <text evidence="2">The sequence shown here is derived from an EMBL/GenBank/DDBJ whole genome shotgun (WGS) entry which is preliminary data.</text>
</comment>
<sequence>MQVSGVGFGYLVIGYQSPDFLLQFIKLTYSYFLTMVASSLVPVIVCMVPEWREGLSQVWRVRLGWSKTSTINDSTIPMRSSEFHQADTQAYFAYYRSEW</sequence>
<keyword evidence="1" id="KW-0472">Membrane</keyword>
<feature type="non-terminal residue" evidence="2">
    <location>
        <position position="99"/>
    </location>
</feature>
<dbReference type="AlphaFoldDB" id="A0AA36D3A7"/>
<name>A0AA36D3A7_9BILA</name>
<keyword evidence="1" id="KW-1133">Transmembrane helix</keyword>